<dbReference type="CDD" id="cd07185">
    <property type="entry name" value="OmpA_C-like"/>
    <property type="match status" value="1"/>
</dbReference>
<dbReference type="Gene3D" id="3.30.1330.60">
    <property type="entry name" value="OmpA-like domain"/>
    <property type="match status" value="1"/>
</dbReference>
<dbReference type="PRINTS" id="PR01021">
    <property type="entry name" value="OMPADOMAIN"/>
</dbReference>
<dbReference type="PANTHER" id="PTHR30329">
    <property type="entry name" value="STATOR ELEMENT OF FLAGELLAR MOTOR COMPLEX"/>
    <property type="match status" value="1"/>
</dbReference>
<evidence type="ECO:0000313" key="9">
    <source>
        <dbReference type="Proteomes" id="UP000241803"/>
    </source>
</evidence>
<evidence type="ECO:0000256" key="6">
    <source>
        <dbReference type="SAM" id="SignalP"/>
    </source>
</evidence>
<reference evidence="8 9" key="1">
    <citation type="submission" date="2018-03" db="EMBL/GenBank/DDBJ databases">
        <title>Whole genome sequencing of Histamine producing bacteria.</title>
        <authorList>
            <person name="Butler K."/>
        </authorList>
    </citation>
    <scope>NUCLEOTIDE SEQUENCE [LARGE SCALE GENOMIC DNA]</scope>
    <source>
        <strain evidence="8 9">ATCC 19614</strain>
    </source>
</reference>
<keyword evidence="6" id="KW-0732">Signal</keyword>
<feature type="signal peptide" evidence="6">
    <location>
        <begin position="1"/>
        <end position="22"/>
    </location>
</feature>
<feature type="compositionally biased region" description="Polar residues" evidence="5">
    <location>
        <begin position="36"/>
        <end position="53"/>
    </location>
</feature>
<comment type="subcellular location">
    <subcellularLocation>
        <location evidence="1">Cell outer membrane</location>
    </subcellularLocation>
</comment>
<dbReference type="Pfam" id="PF00691">
    <property type="entry name" value="OmpA"/>
    <property type="match status" value="1"/>
</dbReference>
<dbReference type="InterPro" id="IPR006665">
    <property type="entry name" value="OmpA-like"/>
</dbReference>
<evidence type="ECO:0000259" key="7">
    <source>
        <dbReference type="PROSITE" id="PS51123"/>
    </source>
</evidence>
<feature type="chain" id="PRO_5015728302" evidence="6">
    <location>
        <begin position="23"/>
        <end position="208"/>
    </location>
</feature>
<dbReference type="AlphaFoldDB" id="A0A2T3L3Z8"/>
<feature type="region of interest" description="Disordered" evidence="5">
    <location>
        <begin position="29"/>
        <end position="53"/>
    </location>
</feature>
<keyword evidence="9" id="KW-1185">Reference proteome</keyword>
<dbReference type="PROSITE" id="PS51123">
    <property type="entry name" value="OMPA_2"/>
    <property type="match status" value="1"/>
</dbReference>
<protein>
    <submittedName>
        <fullName evidence="8">OmpA family protein</fullName>
    </submittedName>
</protein>
<organism evidence="8 9">
    <name type="scientific">Photobacterium indicum</name>
    <dbReference type="NCBI Taxonomy" id="81447"/>
    <lineage>
        <taxon>Bacteria</taxon>
        <taxon>Pseudomonadati</taxon>
        <taxon>Pseudomonadota</taxon>
        <taxon>Gammaproteobacteria</taxon>
        <taxon>Vibrionales</taxon>
        <taxon>Vibrionaceae</taxon>
        <taxon>Photobacterium</taxon>
    </lineage>
</organism>
<feature type="domain" description="OmpA-like" evidence="7">
    <location>
        <begin position="82"/>
        <end position="200"/>
    </location>
</feature>
<keyword evidence="2 4" id="KW-0472">Membrane</keyword>
<comment type="caution">
    <text evidence="8">The sequence shown here is derived from an EMBL/GenBank/DDBJ whole genome shotgun (WGS) entry which is preliminary data.</text>
</comment>
<dbReference type="GO" id="GO:0009279">
    <property type="term" value="C:cell outer membrane"/>
    <property type="evidence" value="ECO:0007669"/>
    <property type="project" value="UniProtKB-SubCell"/>
</dbReference>
<dbReference type="RefSeq" id="WP_107255191.1">
    <property type="nucleotide sequence ID" value="NZ_PYOC01000010.1"/>
</dbReference>
<dbReference type="InterPro" id="IPR050330">
    <property type="entry name" value="Bact_OuterMem_StrucFunc"/>
</dbReference>
<evidence type="ECO:0000256" key="3">
    <source>
        <dbReference type="ARBA" id="ARBA00023237"/>
    </source>
</evidence>
<evidence type="ECO:0000256" key="5">
    <source>
        <dbReference type="SAM" id="MobiDB-lite"/>
    </source>
</evidence>
<dbReference type="SUPFAM" id="SSF103088">
    <property type="entry name" value="OmpA-like"/>
    <property type="match status" value="1"/>
</dbReference>
<dbReference type="PROSITE" id="PS51257">
    <property type="entry name" value="PROKAR_LIPOPROTEIN"/>
    <property type="match status" value="1"/>
</dbReference>
<name>A0A2T3L3Z8_9GAMM</name>
<evidence type="ECO:0000313" key="8">
    <source>
        <dbReference type="EMBL" id="PSV44066.1"/>
    </source>
</evidence>
<dbReference type="Proteomes" id="UP000241803">
    <property type="component" value="Unassembled WGS sequence"/>
</dbReference>
<keyword evidence="3" id="KW-0998">Cell outer membrane</keyword>
<accession>A0A2T3L3Z8</accession>
<sequence length="208" mass="23181">MRAFNYLFTSSIILISCVFLFACTATGEKKSDGVTGRSQGNTENTTSSLNIYTSSNELNTSRNSAVVTDSITYTATPDASILLAQLPEQKEVIYFDNMNYELSVKNQQLLDPIALRLKLHPDSYLIVIGHSDDADSKEENLVLSFERAFSVAIYISSVFGIEEERIQIIALGDDELISKGNSEQERRLNRRVEVISPKAIVRTLNTKD</sequence>
<dbReference type="PANTHER" id="PTHR30329:SF21">
    <property type="entry name" value="LIPOPROTEIN YIAD-RELATED"/>
    <property type="match status" value="1"/>
</dbReference>
<evidence type="ECO:0000256" key="4">
    <source>
        <dbReference type="PROSITE-ProRule" id="PRU00473"/>
    </source>
</evidence>
<dbReference type="InterPro" id="IPR006664">
    <property type="entry name" value="OMP_bac"/>
</dbReference>
<proteinExistence type="predicted"/>
<evidence type="ECO:0000256" key="2">
    <source>
        <dbReference type="ARBA" id="ARBA00023136"/>
    </source>
</evidence>
<evidence type="ECO:0000256" key="1">
    <source>
        <dbReference type="ARBA" id="ARBA00004442"/>
    </source>
</evidence>
<dbReference type="InterPro" id="IPR036737">
    <property type="entry name" value="OmpA-like_sf"/>
</dbReference>
<gene>
    <name evidence="8" type="ORF">C9J47_20610</name>
</gene>
<dbReference type="EMBL" id="PYOC01000010">
    <property type="protein sequence ID" value="PSV44066.1"/>
    <property type="molecule type" value="Genomic_DNA"/>
</dbReference>